<evidence type="ECO:0000313" key="7">
    <source>
        <dbReference type="EMBL" id="MEK8050438.1"/>
    </source>
</evidence>
<dbReference type="InterPro" id="IPR036259">
    <property type="entry name" value="MFS_trans_sf"/>
</dbReference>
<dbReference type="SUPFAM" id="SSF103473">
    <property type="entry name" value="MFS general substrate transporter"/>
    <property type="match status" value="1"/>
</dbReference>
<gene>
    <name evidence="7" type="ORF">AACH10_09330</name>
</gene>
<evidence type="ECO:0000256" key="6">
    <source>
        <dbReference type="SAM" id="Phobius"/>
    </source>
</evidence>
<feature type="transmembrane region" description="Helical" evidence="6">
    <location>
        <begin position="321"/>
        <end position="344"/>
    </location>
</feature>
<feature type="transmembrane region" description="Helical" evidence="6">
    <location>
        <begin position="133"/>
        <end position="156"/>
    </location>
</feature>
<keyword evidence="4 6" id="KW-1133">Transmembrane helix</keyword>
<comment type="caution">
    <text evidence="7">The sequence shown here is derived from an EMBL/GenBank/DDBJ whole genome shotgun (WGS) entry which is preliminary data.</text>
</comment>
<dbReference type="RefSeq" id="WP_341410113.1">
    <property type="nucleotide sequence ID" value="NZ_JBBUTH010000004.1"/>
</dbReference>
<dbReference type="Gene3D" id="1.20.1250.20">
    <property type="entry name" value="MFS general substrate transporter like domains"/>
    <property type="match status" value="1"/>
</dbReference>
<evidence type="ECO:0000313" key="8">
    <source>
        <dbReference type="Proteomes" id="UP001365405"/>
    </source>
</evidence>
<feature type="transmembrane region" description="Helical" evidence="6">
    <location>
        <begin position="385"/>
        <end position="404"/>
    </location>
</feature>
<sequence>MNRSPATWVLSLYFAQGLPFFMVNVVAGLMLKSLGVANEDIARWTGLLGLAWVFKPLWSPLLEAAPSQKWVVVACQAVGALALAGVALALKLPAFFAVVIAVLAAAAIASASHDIACDGLYIASLNAKARAQWSGWLGACFNGAKLAAMGGLVILAGHLEPTLGVAGAWGTAFGLAAATMALLAAYHAWALPDTRRSDAPAADGIGGTLVDVLRSFFQLPGVGWAIAFIVLFRAGEAQVQTIGPLFLKDAVAAGGLGLATTEVGWSYGTAGTLAFLAGSIASGYFTAWLGLKRALLTLIVAMNLPNLAFWLLAVAQPQQLWLISAAVSLETFGYGFGFVAVILFMMQFVAGSRYQTAHYALATGFMALGYVLFKTVSGDIQQALGYRHFFLWVLACAVPVFAMLHRLPIREEAPAEAGAGAAPAADPAPAA</sequence>
<comment type="subcellular location">
    <subcellularLocation>
        <location evidence="1">Membrane</location>
        <topology evidence="1">Multi-pass membrane protein</topology>
    </subcellularLocation>
</comment>
<dbReference type="EMBL" id="JBBUTH010000004">
    <property type="protein sequence ID" value="MEK8050438.1"/>
    <property type="molecule type" value="Genomic_DNA"/>
</dbReference>
<feature type="transmembrane region" description="Helical" evidence="6">
    <location>
        <begin position="168"/>
        <end position="189"/>
    </location>
</feature>
<dbReference type="Proteomes" id="UP001365405">
    <property type="component" value="Unassembled WGS sequence"/>
</dbReference>
<feature type="transmembrane region" description="Helical" evidence="6">
    <location>
        <begin position="70"/>
        <end position="90"/>
    </location>
</feature>
<keyword evidence="8" id="KW-1185">Reference proteome</keyword>
<dbReference type="PANTHER" id="PTHR12778">
    <property type="entry name" value="SOLUTE CARRIER FAMILY 33 ACETYL-COA TRANSPORTER -RELATED"/>
    <property type="match status" value="1"/>
</dbReference>
<organism evidence="7 8">
    <name type="scientific">Pseudaquabacterium inlustre</name>
    <dbReference type="NCBI Taxonomy" id="2984192"/>
    <lineage>
        <taxon>Bacteria</taxon>
        <taxon>Pseudomonadati</taxon>
        <taxon>Pseudomonadota</taxon>
        <taxon>Betaproteobacteria</taxon>
        <taxon>Burkholderiales</taxon>
        <taxon>Sphaerotilaceae</taxon>
        <taxon>Pseudaquabacterium</taxon>
    </lineage>
</organism>
<evidence type="ECO:0000256" key="3">
    <source>
        <dbReference type="ARBA" id="ARBA00022692"/>
    </source>
</evidence>
<dbReference type="PANTHER" id="PTHR12778:SF10">
    <property type="entry name" value="MAJOR FACILITATOR SUPERFAMILY DOMAIN-CONTAINING PROTEIN 3"/>
    <property type="match status" value="1"/>
</dbReference>
<feature type="transmembrane region" description="Helical" evidence="6">
    <location>
        <begin position="41"/>
        <end position="58"/>
    </location>
</feature>
<keyword evidence="2" id="KW-0813">Transport</keyword>
<evidence type="ECO:0000256" key="5">
    <source>
        <dbReference type="ARBA" id="ARBA00023136"/>
    </source>
</evidence>
<evidence type="ECO:0000256" key="2">
    <source>
        <dbReference type="ARBA" id="ARBA00022448"/>
    </source>
</evidence>
<accession>A0ABU9CEZ1</accession>
<keyword evidence="3 6" id="KW-0812">Transmembrane</keyword>
<keyword evidence="5 6" id="KW-0472">Membrane</keyword>
<feature type="transmembrane region" description="Helical" evidence="6">
    <location>
        <begin position="356"/>
        <end position="373"/>
    </location>
</feature>
<dbReference type="InterPro" id="IPR011701">
    <property type="entry name" value="MFS"/>
</dbReference>
<reference evidence="7 8" key="1">
    <citation type="submission" date="2024-04" db="EMBL/GenBank/DDBJ databases">
        <title>Novel species of the genus Ideonella isolated from streams.</title>
        <authorList>
            <person name="Lu H."/>
        </authorList>
    </citation>
    <scope>NUCLEOTIDE SEQUENCE [LARGE SCALE GENOMIC DNA]</scope>
    <source>
        <strain evidence="7 8">DXS22W</strain>
    </source>
</reference>
<evidence type="ECO:0000256" key="4">
    <source>
        <dbReference type="ARBA" id="ARBA00022989"/>
    </source>
</evidence>
<feature type="transmembrane region" description="Helical" evidence="6">
    <location>
        <begin position="216"/>
        <end position="234"/>
    </location>
</feature>
<feature type="transmembrane region" description="Helical" evidence="6">
    <location>
        <begin position="294"/>
        <end position="315"/>
    </location>
</feature>
<feature type="transmembrane region" description="Helical" evidence="6">
    <location>
        <begin position="95"/>
        <end position="113"/>
    </location>
</feature>
<feature type="transmembrane region" description="Helical" evidence="6">
    <location>
        <begin position="6"/>
        <end position="29"/>
    </location>
</feature>
<evidence type="ECO:0000256" key="1">
    <source>
        <dbReference type="ARBA" id="ARBA00004141"/>
    </source>
</evidence>
<feature type="transmembrane region" description="Helical" evidence="6">
    <location>
        <begin position="265"/>
        <end position="287"/>
    </location>
</feature>
<protein>
    <submittedName>
        <fullName evidence="7">MFS transporter</fullName>
    </submittedName>
</protein>
<proteinExistence type="predicted"/>
<dbReference type="Pfam" id="PF07690">
    <property type="entry name" value="MFS_1"/>
    <property type="match status" value="1"/>
</dbReference>
<name>A0ABU9CEZ1_9BURK</name>
<dbReference type="InterPro" id="IPR004752">
    <property type="entry name" value="AmpG_permease/AT-1"/>
</dbReference>